<proteinExistence type="predicted"/>
<organism evidence="1 2">
    <name type="scientific">Zooshikella harenae</name>
    <dbReference type="NCBI Taxonomy" id="2827238"/>
    <lineage>
        <taxon>Bacteria</taxon>
        <taxon>Pseudomonadati</taxon>
        <taxon>Pseudomonadota</taxon>
        <taxon>Gammaproteobacteria</taxon>
        <taxon>Oceanospirillales</taxon>
        <taxon>Zooshikellaceae</taxon>
        <taxon>Zooshikella</taxon>
    </lineage>
</organism>
<keyword evidence="2" id="KW-1185">Reference proteome</keyword>
<protein>
    <submittedName>
        <fullName evidence="1">GAF domain-containing protein</fullName>
    </submittedName>
</protein>
<evidence type="ECO:0000313" key="1">
    <source>
        <dbReference type="EMBL" id="MBU2714227.1"/>
    </source>
</evidence>
<accession>A0ABS5ZJM1</accession>
<sequence length="83" mass="9150">MLEIADNLSNDDKPAFYSDLQLMAAGLLEGDDDLISSLANLSSLLFWQLEDINWAGFYLLSENVLVLGPFQGKPACNRIMVGQ</sequence>
<feature type="non-terminal residue" evidence="1">
    <location>
        <position position="83"/>
    </location>
</feature>
<dbReference type="Proteomes" id="UP000690515">
    <property type="component" value="Unassembled WGS sequence"/>
</dbReference>
<reference evidence="1 2" key="1">
    <citation type="submission" date="2021-04" db="EMBL/GenBank/DDBJ databases">
        <authorList>
            <person name="Pira H."/>
            <person name="Risdian C."/>
            <person name="Wink J."/>
        </authorList>
    </citation>
    <scope>NUCLEOTIDE SEQUENCE [LARGE SCALE GENOMIC DNA]</scope>
    <source>
        <strain evidence="1 2">WH53</strain>
    </source>
</reference>
<dbReference type="EMBL" id="JAGSOY010000186">
    <property type="protein sequence ID" value="MBU2714227.1"/>
    <property type="molecule type" value="Genomic_DNA"/>
</dbReference>
<name>A0ABS5ZJM1_9GAMM</name>
<dbReference type="RefSeq" id="WP_373687375.1">
    <property type="nucleotide sequence ID" value="NZ_JAGSOY010000186.1"/>
</dbReference>
<evidence type="ECO:0000313" key="2">
    <source>
        <dbReference type="Proteomes" id="UP000690515"/>
    </source>
</evidence>
<comment type="caution">
    <text evidence="1">The sequence shown here is derived from an EMBL/GenBank/DDBJ whole genome shotgun (WGS) entry which is preliminary data.</text>
</comment>
<gene>
    <name evidence="1" type="ORF">KCG35_24575</name>
</gene>